<evidence type="ECO:0000313" key="1">
    <source>
        <dbReference type="EMBL" id="EJL68060.1"/>
    </source>
</evidence>
<dbReference type="EMBL" id="AKJY01000109">
    <property type="protein sequence ID" value="EJL68060.1"/>
    <property type="molecule type" value="Genomic_DNA"/>
</dbReference>
<organism evidence="1 2">
    <name type="scientific">Chryseobacterium populi</name>
    <dbReference type="NCBI Taxonomy" id="1144316"/>
    <lineage>
        <taxon>Bacteria</taxon>
        <taxon>Pseudomonadati</taxon>
        <taxon>Bacteroidota</taxon>
        <taxon>Flavobacteriia</taxon>
        <taxon>Flavobacteriales</taxon>
        <taxon>Weeksellaceae</taxon>
        <taxon>Chryseobacterium group</taxon>
        <taxon>Chryseobacterium</taxon>
    </lineage>
</organism>
<feature type="non-terminal residue" evidence="1">
    <location>
        <position position="82"/>
    </location>
</feature>
<comment type="caution">
    <text evidence="1">The sequence shown here is derived from an EMBL/GenBank/DDBJ whole genome shotgun (WGS) entry which is preliminary data.</text>
</comment>
<dbReference type="Proteomes" id="UP000007509">
    <property type="component" value="Unassembled WGS sequence"/>
</dbReference>
<dbReference type="AlphaFoldDB" id="J2JJK6"/>
<accession>J2JJK6</accession>
<reference evidence="1 2" key="1">
    <citation type="journal article" date="2012" name="J. Bacteriol.">
        <title>Twenty-one genome sequences from Pseudomonas species and 19 genome sequences from diverse bacteria isolated from the rhizosphere and endosphere of Populus deltoides.</title>
        <authorList>
            <person name="Brown S.D."/>
            <person name="Utturkar S.M."/>
            <person name="Klingeman D.M."/>
            <person name="Johnson C.M."/>
            <person name="Martin S.L."/>
            <person name="Land M.L."/>
            <person name="Lu T.Y."/>
            <person name="Schadt C.W."/>
            <person name="Doktycz M.J."/>
            <person name="Pelletier D.A."/>
        </authorList>
    </citation>
    <scope>NUCLEOTIDE SEQUENCE [LARGE SCALE GENOMIC DNA]</scope>
    <source>
        <strain evidence="1 2">CF314</strain>
    </source>
</reference>
<evidence type="ECO:0000313" key="2">
    <source>
        <dbReference type="Proteomes" id="UP000007509"/>
    </source>
</evidence>
<protein>
    <submittedName>
        <fullName evidence="1">Uncharacterized protein</fullName>
    </submittedName>
</protein>
<sequence>MRVKTDFSGVAKSFMESGKRSEILEINPGKNTKPYVRVNQKKPSLKVRMIRVDLSGGQTELLITSLLESQKYTPLFFKELYF</sequence>
<name>J2JJK6_9FLAO</name>
<gene>
    <name evidence="1" type="ORF">PMI13_03932</name>
</gene>
<keyword evidence="2" id="KW-1185">Reference proteome</keyword>
<proteinExistence type="predicted"/>